<reference evidence="4" key="2">
    <citation type="submission" date="2025-09" db="UniProtKB">
        <authorList>
            <consortium name="Ensembl"/>
        </authorList>
    </citation>
    <scope>IDENTIFICATION</scope>
</reference>
<feature type="compositionally biased region" description="Low complexity" evidence="2">
    <location>
        <begin position="274"/>
        <end position="285"/>
    </location>
</feature>
<dbReference type="Proteomes" id="UP000261580">
    <property type="component" value="Unassembled WGS sequence"/>
</dbReference>
<dbReference type="GO" id="GO:0005886">
    <property type="term" value="C:plasma membrane"/>
    <property type="evidence" value="ECO:0007669"/>
    <property type="project" value="UniProtKB-SubCell"/>
</dbReference>
<comment type="subcellular location">
    <subcellularLocation>
        <location evidence="1">Cell membrane</location>
        <topology evidence="1">Multi-pass membrane protein</topology>
    </subcellularLocation>
</comment>
<protein>
    <recommendedName>
        <fullName evidence="1">Metal transporter</fullName>
    </recommendedName>
</protein>
<evidence type="ECO:0000313" key="5">
    <source>
        <dbReference type="Proteomes" id="UP000261580"/>
    </source>
</evidence>
<dbReference type="GO" id="GO:0015081">
    <property type="term" value="F:sodium ion transmembrane transporter activity"/>
    <property type="evidence" value="ECO:0007669"/>
    <property type="project" value="TreeGrafter"/>
</dbReference>
<dbReference type="GO" id="GO:0015095">
    <property type="term" value="F:magnesium ion transmembrane transporter activity"/>
    <property type="evidence" value="ECO:0007669"/>
    <property type="project" value="TreeGrafter"/>
</dbReference>
<dbReference type="InterPro" id="IPR014710">
    <property type="entry name" value="RmlC-like_jellyroll"/>
</dbReference>
<evidence type="ECO:0000256" key="1">
    <source>
        <dbReference type="RuleBase" id="RU369091"/>
    </source>
</evidence>
<accession>A0A3Q4HP18</accession>
<feature type="domain" description="Cyclic nucleotide-binding" evidence="3">
    <location>
        <begin position="125"/>
        <end position="164"/>
    </location>
</feature>
<dbReference type="InterPro" id="IPR046342">
    <property type="entry name" value="CBS_dom_sf"/>
</dbReference>
<dbReference type="InterPro" id="IPR000595">
    <property type="entry name" value="cNMP-bd_dom"/>
</dbReference>
<dbReference type="AlphaFoldDB" id="A0A3Q4HP18"/>
<organism evidence="4 5">
    <name type="scientific">Neolamprologus brichardi</name>
    <name type="common">Fairy cichlid</name>
    <name type="synonym">Lamprologus brichardi</name>
    <dbReference type="NCBI Taxonomy" id="32507"/>
    <lineage>
        <taxon>Eukaryota</taxon>
        <taxon>Metazoa</taxon>
        <taxon>Chordata</taxon>
        <taxon>Craniata</taxon>
        <taxon>Vertebrata</taxon>
        <taxon>Euteleostomi</taxon>
        <taxon>Actinopterygii</taxon>
        <taxon>Neopterygii</taxon>
        <taxon>Teleostei</taxon>
        <taxon>Neoteleostei</taxon>
        <taxon>Acanthomorphata</taxon>
        <taxon>Ovalentaria</taxon>
        <taxon>Cichlomorphae</taxon>
        <taxon>Cichliformes</taxon>
        <taxon>Cichlidae</taxon>
        <taxon>African cichlids</taxon>
        <taxon>Pseudocrenilabrinae</taxon>
        <taxon>Lamprologini</taxon>
        <taxon>Neolamprologus</taxon>
    </lineage>
</organism>
<dbReference type="Bgee" id="ENSNBRG00000014645">
    <property type="expression patterns" value="Expressed in muscle tissue and 8 other cell types or tissues"/>
</dbReference>
<dbReference type="GO" id="GO:0010960">
    <property type="term" value="P:magnesium ion homeostasis"/>
    <property type="evidence" value="ECO:0007669"/>
    <property type="project" value="InterPro"/>
</dbReference>
<dbReference type="OMA" id="RAGTWFW"/>
<dbReference type="PROSITE" id="PS50042">
    <property type="entry name" value="CNMP_BINDING_3"/>
    <property type="match status" value="1"/>
</dbReference>
<dbReference type="Gene3D" id="3.10.580.10">
    <property type="entry name" value="CBS-domain"/>
    <property type="match status" value="1"/>
</dbReference>
<evidence type="ECO:0000256" key="2">
    <source>
        <dbReference type="SAM" id="MobiDB-lite"/>
    </source>
</evidence>
<dbReference type="Pfam" id="PF25562">
    <property type="entry name" value="CNBH_CNNM2_C"/>
    <property type="match status" value="1"/>
</dbReference>
<name>A0A3Q4HP18_NEOBR</name>
<comment type="function">
    <text evidence="1">Metal transporter.</text>
</comment>
<dbReference type="GeneTree" id="ENSGT00940000156317"/>
<feature type="region of interest" description="Disordered" evidence="2">
    <location>
        <begin position="254"/>
        <end position="300"/>
    </location>
</feature>
<sequence length="325" mass="36509">GWKSSFSDLGKSHLAIVQKVNNEGEGDPFYEVLGLVTLEDVIEEIIKSEILDESDLYTDNRTRKKVAPNKNKRDFSAFKHESESKVKISPQLLLAAHRFLATEVSLFSPSQISDKVLLRILRHPDVIQEIKFNENDKRSSHHYIYQRGKPADYFLLILQGRVEVEDLVLLTFPACVWVFAEFRSPSHISGLNRTASMSGADRMESLSVSGSNSQLNNSIPMQQYIPDFYVRALTDLQFAKITRAQYQNGLMASRLDSTPQSPESSHNTIRMDQTPPTTIGNTTITDLGADSTPTENGPDETTLLLLNEQNSPHTGNHHSPVENRI</sequence>
<evidence type="ECO:0000313" key="4">
    <source>
        <dbReference type="Ensembl" id="ENSNBRP00000018987.1"/>
    </source>
</evidence>
<dbReference type="STRING" id="32507.ENSNBRP00000018987"/>
<proteinExistence type="inferred from homology"/>
<evidence type="ECO:0000259" key="3">
    <source>
        <dbReference type="PROSITE" id="PS50042"/>
    </source>
</evidence>
<comment type="similarity">
    <text evidence="1">Belongs to the ACDP family.</text>
</comment>
<dbReference type="Gene3D" id="2.60.120.10">
    <property type="entry name" value="Jelly Rolls"/>
    <property type="match status" value="1"/>
</dbReference>
<dbReference type="InterPro" id="IPR045095">
    <property type="entry name" value="ACDP"/>
</dbReference>
<dbReference type="PANTHER" id="PTHR12064:SF26">
    <property type="entry name" value="METAL TRANSPORTER CNNM4"/>
    <property type="match status" value="1"/>
</dbReference>
<dbReference type="SUPFAM" id="SSF51206">
    <property type="entry name" value="cAMP-binding domain-like"/>
    <property type="match status" value="1"/>
</dbReference>
<reference evidence="4" key="1">
    <citation type="submission" date="2025-08" db="UniProtKB">
        <authorList>
            <consortium name="Ensembl"/>
        </authorList>
    </citation>
    <scope>IDENTIFICATION</scope>
</reference>
<dbReference type="PANTHER" id="PTHR12064">
    <property type="entry name" value="METAL TRANSPORTER CNNM"/>
    <property type="match status" value="1"/>
</dbReference>
<feature type="compositionally biased region" description="Polar residues" evidence="2">
    <location>
        <begin position="254"/>
        <end position="271"/>
    </location>
</feature>
<dbReference type="Ensembl" id="ENSNBRT00000019496.1">
    <property type="protein sequence ID" value="ENSNBRP00000018987.1"/>
    <property type="gene ID" value="ENSNBRG00000014645.1"/>
</dbReference>
<keyword evidence="5" id="KW-1185">Reference proteome</keyword>
<dbReference type="InterPro" id="IPR018490">
    <property type="entry name" value="cNMP-bd_dom_sf"/>
</dbReference>